<keyword evidence="2" id="KW-1133">Transmembrane helix</keyword>
<evidence type="ECO:0000313" key="4">
    <source>
        <dbReference type="Proteomes" id="UP000827092"/>
    </source>
</evidence>
<keyword evidence="2" id="KW-0472">Membrane</keyword>
<dbReference type="EMBL" id="JAFNEN010000107">
    <property type="protein sequence ID" value="KAG8194167.1"/>
    <property type="molecule type" value="Genomic_DNA"/>
</dbReference>
<comment type="caution">
    <text evidence="3">The sequence shown here is derived from an EMBL/GenBank/DDBJ whole genome shotgun (WGS) entry which is preliminary data.</text>
</comment>
<accession>A0AAV6VCD0</accession>
<dbReference type="Proteomes" id="UP000827092">
    <property type="component" value="Unassembled WGS sequence"/>
</dbReference>
<evidence type="ECO:0000256" key="1">
    <source>
        <dbReference type="SAM" id="MobiDB-lite"/>
    </source>
</evidence>
<sequence>MITNMTVPKARTAYTSSIIKSLAQKEQIHRGDLRKKVLLKTTRRRYKQPLQRTRLFEEGNSTDSKNISNKMTVDGDEVKDYGCNSAQVSLPILVCCIVAAIGSFLVVMT</sequence>
<keyword evidence="2" id="KW-0812">Transmembrane</keyword>
<dbReference type="AlphaFoldDB" id="A0AAV6VCD0"/>
<feature type="transmembrane region" description="Helical" evidence="2">
    <location>
        <begin position="88"/>
        <end position="108"/>
    </location>
</feature>
<keyword evidence="4" id="KW-1185">Reference proteome</keyword>
<gene>
    <name evidence="3" type="ORF">JTE90_002372</name>
</gene>
<feature type="compositionally biased region" description="Polar residues" evidence="1">
    <location>
        <begin position="59"/>
        <end position="70"/>
    </location>
</feature>
<protein>
    <submittedName>
        <fullName evidence="3">Uncharacterized protein</fullName>
    </submittedName>
</protein>
<proteinExistence type="predicted"/>
<reference evidence="3 4" key="1">
    <citation type="journal article" date="2022" name="Nat. Ecol. Evol.">
        <title>A masculinizing supergene underlies an exaggerated male reproductive morph in a spider.</title>
        <authorList>
            <person name="Hendrickx F."/>
            <person name="De Corte Z."/>
            <person name="Sonet G."/>
            <person name="Van Belleghem S.M."/>
            <person name="Kostlbacher S."/>
            <person name="Vangestel C."/>
        </authorList>
    </citation>
    <scope>NUCLEOTIDE SEQUENCE [LARGE SCALE GENOMIC DNA]</scope>
    <source>
        <strain evidence="3">W744_W776</strain>
    </source>
</reference>
<evidence type="ECO:0000313" key="3">
    <source>
        <dbReference type="EMBL" id="KAG8194167.1"/>
    </source>
</evidence>
<evidence type="ECO:0000256" key="2">
    <source>
        <dbReference type="SAM" id="Phobius"/>
    </source>
</evidence>
<feature type="region of interest" description="Disordered" evidence="1">
    <location>
        <begin position="50"/>
        <end position="70"/>
    </location>
</feature>
<organism evidence="3 4">
    <name type="scientific">Oedothorax gibbosus</name>
    <dbReference type="NCBI Taxonomy" id="931172"/>
    <lineage>
        <taxon>Eukaryota</taxon>
        <taxon>Metazoa</taxon>
        <taxon>Ecdysozoa</taxon>
        <taxon>Arthropoda</taxon>
        <taxon>Chelicerata</taxon>
        <taxon>Arachnida</taxon>
        <taxon>Araneae</taxon>
        <taxon>Araneomorphae</taxon>
        <taxon>Entelegynae</taxon>
        <taxon>Araneoidea</taxon>
        <taxon>Linyphiidae</taxon>
        <taxon>Erigoninae</taxon>
        <taxon>Oedothorax</taxon>
    </lineage>
</organism>
<name>A0AAV6VCD0_9ARAC</name>